<dbReference type="InterPro" id="IPR003441">
    <property type="entry name" value="NAC-dom"/>
</dbReference>
<dbReference type="PANTHER" id="PTHR31079">
    <property type="entry name" value="NAC DOMAIN-CONTAINING PROTEIN 73"/>
    <property type="match status" value="1"/>
</dbReference>
<dbReference type="SUPFAM" id="SSF101941">
    <property type="entry name" value="NAC domain"/>
    <property type="match status" value="1"/>
</dbReference>
<dbReference type="OrthoDB" id="643388at2759"/>
<dbReference type="InterPro" id="IPR044799">
    <property type="entry name" value="SOG1-like"/>
</dbReference>
<keyword evidence="1" id="KW-0805">Transcription regulation</keyword>
<dbReference type="AlphaFoldDB" id="A0A2Z6NH44"/>
<feature type="region of interest" description="Disordered" evidence="5">
    <location>
        <begin position="219"/>
        <end position="253"/>
    </location>
</feature>
<dbReference type="PANTHER" id="PTHR31079:SF2">
    <property type="entry name" value="NAC DOMAIN CONTAINING PROTEIN 44-RELATED"/>
    <property type="match status" value="1"/>
</dbReference>
<dbReference type="Gene3D" id="2.170.150.80">
    <property type="entry name" value="NAC domain"/>
    <property type="match status" value="1"/>
</dbReference>
<proteinExistence type="predicted"/>
<dbReference type="Pfam" id="PF02365">
    <property type="entry name" value="NAM"/>
    <property type="match status" value="1"/>
</dbReference>
<sequence>SCWLFNKGGFATKLKSTTLSLADQIKDCGAYCECPNCHHRIDNSDVSWPGLPLGTKFDPSDVELLEHLAAKCGVGNLEPHMFIEEFIPILEGDQGICYTHPENLPGAKKDGSSVHFFHRTMNAYSVGQRKRRKIHHRDSTEAHVRWHKTGKTKAIIENGVHKGFKKIMVLYIRSEKESKSYKSDWKMHQYHLGTDEDEKNGEYVVSKIFYKQVDKIEEKPMAEEPDNITSRTSPRTPKPNPLNPPRTGKCVENDDNIDETTLLSFAQDAKSIPAESHTPQSDILDHNSTENSAWLAGVSQALEKSYYDGLDDILFCKEILDSSTLFDEFGLDSITSNDLPYYENKMTENGNVTSGTSTSVLDTLELSNPPENSAWLAGESQALENSEYKDDLLLCKEILDSSALLDDSGLHSITTKDIAYYDNRMTGNDNITSGTTSTSVLDTLELGTPPDFDLTNLTFGSQDSILDWVDRL</sequence>
<feature type="non-terminal residue" evidence="7">
    <location>
        <position position="1"/>
    </location>
</feature>
<evidence type="ECO:0000256" key="4">
    <source>
        <dbReference type="ARBA" id="ARBA00023242"/>
    </source>
</evidence>
<evidence type="ECO:0000256" key="3">
    <source>
        <dbReference type="ARBA" id="ARBA00023163"/>
    </source>
</evidence>
<evidence type="ECO:0000256" key="2">
    <source>
        <dbReference type="ARBA" id="ARBA00023125"/>
    </source>
</evidence>
<evidence type="ECO:0000256" key="1">
    <source>
        <dbReference type="ARBA" id="ARBA00023015"/>
    </source>
</evidence>
<keyword evidence="8" id="KW-1185">Reference proteome</keyword>
<dbReference type="GO" id="GO:0005634">
    <property type="term" value="C:nucleus"/>
    <property type="evidence" value="ECO:0007669"/>
    <property type="project" value="TreeGrafter"/>
</dbReference>
<gene>
    <name evidence="7" type="ORF">TSUD_165450</name>
</gene>
<dbReference type="GO" id="GO:0003700">
    <property type="term" value="F:DNA-binding transcription factor activity"/>
    <property type="evidence" value="ECO:0007669"/>
    <property type="project" value="InterPro"/>
</dbReference>
<evidence type="ECO:0000313" key="8">
    <source>
        <dbReference type="Proteomes" id="UP000242715"/>
    </source>
</evidence>
<organism evidence="7 8">
    <name type="scientific">Trifolium subterraneum</name>
    <name type="common">Subterranean clover</name>
    <dbReference type="NCBI Taxonomy" id="3900"/>
    <lineage>
        <taxon>Eukaryota</taxon>
        <taxon>Viridiplantae</taxon>
        <taxon>Streptophyta</taxon>
        <taxon>Embryophyta</taxon>
        <taxon>Tracheophyta</taxon>
        <taxon>Spermatophyta</taxon>
        <taxon>Magnoliopsida</taxon>
        <taxon>eudicotyledons</taxon>
        <taxon>Gunneridae</taxon>
        <taxon>Pentapetalae</taxon>
        <taxon>rosids</taxon>
        <taxon>fabids</taxon>
        <taxon>Fabales</taxon>
        <taxon>Fabaceae</taxon>
        <taxon>Papilionoideae</taxon>
        <taxon>50 kb inversion clade</taxon>
        <taxon>NPAAA clade</taxon>
        <taxon>Hologalegina</taxon>
        <taxon>IRL clade</taxon>
        <taxon>Trifolieae</taxon>
        <taxon>Trifolium</taxon>
    </lineage>
</organism>
<feature type="domain" description="NAC" evidence="6">
    <location>
        <begin position="51"/>
        <end position="211"/>
    </location>
</feature>
<keyword evidence="4" id="KW-0539">Nucleus</keyword>
<reference evidence="8" key="1">
    <citation type="journal article" date="2017" name="Front. Plant Sci.">
        <title>Climate Clever Clovers: New Paradigm to Reduce the Environmental Footprint of Ruminants by Breeding Low Methanogenic Forages Utilizing Haplotype Variation.</title>
        <authorList>
            <person name="Kaur P."/>
            <person name="Appels R."/>
            <person name="Bayer P.E."/>
            <person name="Keeble-Gagnere G."/>
            <person name="Wang J."/>
            <person name="Hirakawa H."/>
            <person name="Shirasawa K."/>
            <person name="Vercoe P."/>
            <person name="Stefanova K."/>
            <person name="Durmic Z."/>
            <person name="Nichols P."/>
            <person name="Revell C."/>
            <person name="Isobe S.N."/>
            <person name="Edwards D."/>
            <person name="Erskine W."/>
        </authorList>
    </citation>
    <scope>NUCLEOTIDE SEQUENCE [LARGE SCALE GENOMIC DNA]</scope>
    <source>
        <strain evidence="8">cv. Daliak</strain>
    </source>
</reference>
<name>A0A2Z6NH44_TRISU</name>
<accession>A0A2Z6NH44</accession>
<dbReference type="FunFam" id="2.170.150.80:FF:000009">
    <property type="entry name" value="NAC domain-containing protein 8"/>
    <property type="match status" value="1"/>
</dbReference>
<dbReference type="PROSITE" id="PS51005">
    <property type="entry name" value="NAC"/>
    <property type="match status" value="1"/>
</dbReference>
<evidence type="ECO:0000256" key="5">
    <source>
        <dbReference type="SAM" id="MobiDB-lite"/>
    </source>
</evidence>
<keyword evidence="3" id="KW-0804">Transcription</keyword>
<protein>
    <recommendedName>
        <fullName evidence="6">NAC domain-containing protein</fullName>
    </recommendedName>
</protein>
<evidence type="ECO:0000313" key="7">
    <source>
        <dbReference type="EMBL" id="GAU29027.1"/>
    </source>
</evidence>
<dbReference type="EMBL" id="DF973386">
    <property type="protein sequence ID" value="GAU29027.1"/>
    <property type="molecule type" value="Genomic_DNA"/>
</dbReference>
<dbReference type="InterPro" id="IPR036093">
    <property type="entry name" value="NAC_dom_sf"/>
</dbReference>
<dbReference type="GO" id="GO:0000976">
    <property type="term" value="F:transcription cis-regulatory region binding"/>
    <property type="evidence" value="ECO:0007669"/>
    <property type="project" value="TreeGrafter"/>
</dbReference>
<evidence type="ECO:0000259" key="6">
    <source>
        <dbReference type="PROSITE" id="PS51005"/>
    </source>
</evidence>
<keyword evidence="2" id="KW-0238">DNA-binding</keyword>
<dbReference type="Proteomes" id="UP000242715">
    <property type="component" value="Unassembled WGS sequence"/>
</dbReference>